<dbReference type="EMBL" id="SRLO01000849">
    <property type="protein sequence ID" value="TNN45390.1"/>
    <property type="molecule type" value="Genomic_DNA"/>
</dbReference>
<feature type="region of interest" description="Disordered" evidence="1">
    <location>
        <begin position="1"/>
        <end position="28"/>
    </location>
</feature>
<gene>
    <name evidence="2" type="ORF">EYF80_044411</name>
</gene>
<evidence type="ECO:0000313" key="3">
    <source>
        <dbReference type="Proteomes" id="UP000314294"/>
    </source>
</evidence>
<protein>
    <submittedName>
        <fullName evidence="2">Uncharacterized protein</fullName>
    </submittedName>
</protein>
<name>A0A4Z2FWU8_9TELE</name>
<reference evidence="2 3" key="1">
    <citation type="submission" date="2019-03" db="EMBL/GenBank/DDBJ databases">
        <title>First draft genome of Liparis tanakae, snailfish: a comprehensive survey of snailfish specific genes.</title>
        <authorList>
            <person name="Kim W."/>
            <person name="Song I."/>
            <person name="Jeong J.-H."/>
            <person name="Kim D."/>
            <person name="Kim S."/>
            <person name="Ryu S."/>
            <person name="Song J.Y."/>
            <person name="Lee S.K."/>
        </authorList>
    </citation>
    <scope>NUCLEOTIDE SEQUENCE [LARGE SCALE GENOMIC DNA]</scope>
    <source>
        <tissue evidence="2">Muscle</tissue>
    </source>
</reference>
<accession>A0A4Z2FWU8</accession>
<dbReference type="Proteomes" id="UP000314294">
    <property type="component" value="Unassembled WGS sequence"/>
</dbReference>
<proteinExistence type="predicted"/>
<feature type="region of interest" description="Disordered" evidence="1">
    <location>
        <begin position="95"/>
        <end position="116"/>
    </location>
</feature>
<evidence type="ECO:0000256" key="1">
    <source>
        <dbReference type="SAM" id="MobiDB-lite"/>
    </source>
</evidence>
<keyword evidence="3" id="KW-1185">Reference proteome</keyword>
<sequence>MKLVIEKKQKQGPEELNHQPDARLQHPTPLRFPSWNSWDLLRCSAVKPGSRWMSLRLGGGGVPGAFPLFLRLMGGVPGGVMVFTTRGCFWRGDGGSERWPKSRGGKSPAAGASTVSRSAYRGGGGAPGLRHVCCWYLDWTMGLWDSWYRIHWLASGWPTGVFSLPDSEVGHWMDQSCSLAWLPGGERENYTTPSRLNANAPIAVEVNSCVSGRITATALFVEGSLRNLYRFFEELLINQ</sequence>
<organism evidence="2 3">
    <name type="scientific">Liparis tanakae</name>
    <name type="common">Tanaka's snailfish</name>
    <dbReference type="NCBI Taxonomy" id="230148"/>
    <lineage>
        <taxon>Eukaryota</taxon>
        <taxon>Metazoa</taxon>
        <taxon>Chordata</taxon>
        <taxon>Craniata</taxon>
        <taxon>Vertebrata</taxon>
        <taxon>Euteleostomi</taxon>
        <taxon>Actinopterygii</taxon>
        <taxon>Neopterygii</taxon>
        <taxon>Teleostei</taxon>
        <taxon>Neoteleostei</taxon>
        <taxon>Acanthomorphata</taxon>
        <taxon>Eupercaria</taxon>
        <taxon>Perciformes</taxon>
        <taxon>Cottioidei</taxon>
        <taxon>Cottales</taxon>
        <taxon>Liparidae</taxon>
        <taxon>Liparis</taxon>
    </lineage>
</organism>
<dbReference type="AlphaFoldDB" id="A0A4Z2FWU8"/>
<feature type="compositionally biased region" description="Basic and acidic residues" evidence="1">
    <location>
        <begin position="1"/>
        <end position="24"/>
    </location>
</feature>
<evidence type="ECO:0000313" key="2">
    <source>
        <dbReference type="EMBL" id="TNN45390.1"/>
    </source>
</evidence>
<comment type="caution">
    <text evidence="2">The sequence shown here is derived from an EMBL/GenBank/DDBJ whole genome shotgun (WGS) entry which is preliminary data.</text>
</comment>